<dbReference type="RefSeq" id="WP_139859087.1">
    <property type="nucleotide sequence ID" value="NZ_CAADFC020000008.1"/>
</dbReference>
<protein>
    <submittedName>
        <fullName evidence="1">Uncharacterized protein</fullName>
    </submittedName>
</protein>
<reference evidence="1" key="1">
    <citation type="submission" date="2019-02" db="EMBL/GenBank/DDBJ databases">
        <authorList>
            <person name="Pothier F.J."/>
        </authorList>
    </citation>
    <scope>NUCLEOTIDE SEQUENCE</scope>
    <source>
        <strain evidence="1">CI-1B</strain>
    </source>
</reference>
<gene>
    <name evidence="1" type="ORF">CI1B_23710</name>
</gene>
<accession>A0A508T1V1</accession>
<dbReference type="OrthoDB" id="7857340at2"/>
<comment type="caution">
    <text evidence="1">The sequence shown here is derived from an EMBL/GenBank/DDBJ whole genome shotgun (WGS) entry which is preliminary data.</text>
</comment>
<sequence>MTDLLSTLQLVLKDGGYQCWLMPVERRAGVTFEDDTLMGFGYVFEDPQSLIEQWRAQEAATLNRYASRFRAANEKAWNIYSIFLCATAAEEEQARVIRQIEEDLDRTRKIAACGVGTVDEVVTALLPIMPLQYRPTLEQEDYAARLRRRIADFAPDAAEAALNEDVPPADVIALLGTKS</sequence>
<name>A0A508T1V1_9BRAD</name>
<dbReference type="EMBL" id="CAADFC020000008">
    <property type="protein sequence ID" value="VIO68813.1"/>
    <property type="molecule type" value="Genomic_DNA"/>
</dbReference>
<evidence type="ECO:0000313" key="1">
    <source>
        <dbReference type="EMBL" id="VIO68813.1"/>
    </source>
</evidence>
<dbReference type="Proteomes" id="UP000328092">
    <property type="component" value="Unassembled WGS sequence"/>
</dbReference>
<dbReference type="AlphaFoldDB" id="A0A508T1V1"/>
<evidence type="ECO:0000313" key="2">
    <source>
        <dbReference type="Proteomes" id="UP000328092"/>
    </source>
</evidence>
<proteinExistence type="predicted"/>
<keyword evidence="2" id="KW-1185">Reference proteome</keyword>
<organism evidence="1 2">
    <name type="scientific">Bradyrhizobium ivorense</name>
    <dbReference type="NCBI Taxonomy" id="2511166"/>
    <lineage>
        <taxon>Bacteria</taxon>
        <taxon>Pseudomonadati</taxon>
        <taxon>Pseudomonadota</taxon>
        <taxon>Alphaproteobacteria</taxon>
        <taxon>Hyphomicrobiales</taxon>
        <taxon>Nitrobacteraceae</taxon>
        <taxon>Bradyrhizobium</taxon>
    </lineage>
</organism>